<dbReference type="Pfam" id="PF10241">
    <property type="entry name" value="KxDL"/>
    <property type="match status" value="1"/>
</dbReference>
<organism evidence="9 10">
    <name type="scientific">Aldrovandia affinis</name>
    <dbReference type="NCBI Taxonomy" id="143900"/>
    <lineage>
        <taxon>Eukaryota</taxon>
        <taxon>Metazoa</taxon>
        <taxon>Chordata</taxon>
        <taxon>Craniata</taxon>
        <taxon>Vertebrata</taxon>
        <taxon>Euteleostomi</taxon>
        <taxon>Actinopterygii</taxon>
        <taxon>Neopterygii</taxon>
        <taxon>Teleostei</taxon>
        <taxon>Notacanthiformes</taxon>
        <taxon>Halosauridae</taxon>
        <taxon>Aldrovandia</taxon>
    </lineage>
</organism>
<feature type="compositionally biased region" description="Basic and acidic residues" evidence="6">
    <location>
        <begin position="721"/>
        <end position="731"/>
    </location>
</feature>
<dbReference type="Proteomes" id="UP001221898">
    <property type="component" value="Unassembled WGS sequence"/>
</dbReference>
<keyword evidence="4" id="KW-0720">Serine protease</keyword>
<dbReference type="InterPro" id="IPR009003">
    <property type="entry name" value="Peptidase_S1_PA"/>
</dbReference>
<evidence type="ECO:0000259" key="8">
    <source>
        <dbReference type="PROSITE" id="PS50240"/>
    </source>
</evidence>
<dbReference type="Pfam" id="PF00089">
    <property type="entry name" value="Trypsin"/>
    <property type="match status" value="2"/>
</dbReference>
<name>A0AAD7WMF0_9TELE</name>
<dbReference type="EMBL" id="JAINUG010000064">
    <property type="protein sequence ID" value="KAJ8402446.1"/>
    <property type="molecule type" value="Genomic_DNA"/>
</dbReference>
<keyword evidence="7" id="KW-0732">Signal</keyword>
<feature type="signal peptide" evidence="7">
    <location>
        <begin position="1"/>
        <end position="21"/>
    </location>
</feature>
<keyword evidence="10" id="KW-1185">Reference proteome</keyword>
<keyword evidence="5" id="KW-1015">Disulfide bond</keyword>
<sequence length="787" mass="87807">MLAVFILIYFYSDSTYQAIAGQSPDSSTEEGLQQTLAEDNGTFANASIEILSCDSIRASYEDLADRFPDSRNTSAEFLSCNSIRTSYEELAGKRVFLTDKEARMRIMGGQEAHAHSWPWQVILQFITMPACAGAILTPHWIISARHCFLGYSNARLWRVMAGKHDLENREEACQQVSKISKIFPHKDYNRRKRLNDVVLLKLETPLHFSECVRPITIVTDPNDVTDLPKCTVTGWGSTREYGPRMQRLQEANITILSQQKCSRLYGSKVTEDMICAGEAKGGIDACQGDSGGPLSCYCGDRYKLAGVVSWGIGCGRARRPGVYTNLQRYGDWIRSIIEGKDCSAELPPPNHPMDRNKDNCGVGKVAPCGLSSGFAEVRQMEDGPRVEGVSKACPHSWPWQVSLQSEWGHCCSGTLIHRQWVLAPTSCNCSAQLETVVLGAHRLWFMTSHTFKVKAIHTFHAGEVGSSPSSDLMMIQIRETVHLEPTILPVCLPAEDSELDESWSCVTTGWEMGRFVSVGPNILHQARLKLVNESSCKRRWGEDFIHNIHLCADPAGSVACMARYLGGLLILCIMEPTASGMFCDRMLSMVNSEDVNAIIQAQRHMLDRFEKTNEMLLNFNGLSNVRLQQMNERFLHHTRTLVEMKKDLDSVFRRIRTLKSKIAKQYPEAFSNIHESPILEDEDDEFDPVPPSTTTTTATSEQSTESCDTSPDVISPTVSRCSEDFSQEHPDTPTSDGLCVGVLQDEARVRTSTLYCTAQARTSAAALSVFRVSISRWRTLGHTKRSV</sequence>
<dbReference type="CDD" id="cd00190">
    <property type="entry name" value="Tryp_SPc"/>
    <property type="match status" value="1"/>
</dbReference>
<dbReference type="PANTHER" id="PTHR24252:SF18">
    <property type="entry name" value="OVOCHYMASE 1"/>
    <property type="match status" value="1"/>
</dbReference>
<dbReference type="PANTHER" id="PTHR24252">
    <property type="entry name" value="ACROSIN-RELATED"/>
    <property type="match status" value="1"/>
</dbReference>
<dbReference type="PROSITE" id="PS50240">
    <property type="entry name" value="TRYPSIN_DOM"/>
    <property type="match status" value="2"/>
</dbReference>
<feature type="domain" description="Peptidase S1" evidence="8">
    <location>
        <begin position="385"/>
        <end position="614"/>
    </location>
</feature>
<comment type="caution">
    <text evidence="9">The sequence shown here is derived from an EMBL/GenBank/DDBJ whole genome shotgun (WGS) entry which is preliminary data.</text>
</comment>
<evidence type="ECO:0000256" key="6">
    <source>
        <dbReference type="SAM" id="MobiDB-lite"/>
    </source>
</evidence>
<feature type="compositionally biased region" description="Low complexity" evidence="6">
    <location>
        <begin position="692"/>
        <end position="706"/>
    </location>
</feature>
<dbReference type="PROSITE" id="PS00135">
    <property type="entry name" value="TRYPSIN_SER"/>
    <property type="match status" value="1"/>
</dbReference>
<dbReference type="PRINTS" id="PR00722">
    <property type="entry name" value="CHYMOTRYPSIN"/>
</dbReference>
<dbReference type="InterPro" id="IPR001314">
    <property type="entry name" value="Peptidase_S1A"/>
</dbReference>
<evidence type="ECO:0000256" key="5">
    <source>
        <dbReference type="ARBA" id="ARBA00023157"/>
    </source>
</evidence>
<evidence type="ECO:0000256" key="1">
    <source>
        <dbReference type="ARBA" id="ARBA00005913"/>
    </source>
</evidence>
<proteinExistence type="inferred from homology"/>
<dbReference type="Gene3D" id="2.40.10.10">
    <property type="entry name" value="Trypsin-like serine proteases"/>
    <property type="match status" value="2"/>
</dbReference>
<accession>A0AAD7WMF0</accession>
<evidence type="ECO:0000256" key="7">
    <source>
        <dbReference type="SAM" id="SignalP"/>
    </source>
</evidence>
<dbReference type="GO" id="GO:0006508">
    <property type="term" value="P:proteolysis"/>
    <property type="evidence" value="ECO:0007669"/>
    <property type="project" value="UniProtKB-KW"/>
</dbReference>
<dbReference type="FunFam" id="2.40.10.10:FF:000003">
    <property type="entry name" value="Transmembrane serine protease 3"/>
    <property type="match status" value="1"/>
</dbReference>
<dbReference type="InterPro" id="IPR033116">
    <property type="entry name" value="TRYPSIN_SER"/>
</dbReference>
<evidence type="ECO:0000313" key="10">
    <source>
        <dbReference type="Proteomes" id="UP001221898"/>
    </source>
</evidence>
<dbReference type="AlphaFoldDB" id="A0AAD7WMF0"/>
<feature type="compositionally biased region" description="Acidic residues" evidence="6">
    <location>
        <begin position="678"/>
        <end position="687"/>
    </location>
</feature>
<dbReference type="InterPro" id="IPR019371">
    <property type="entry name" value="KxDL_dom"/>
</dbReference>
<gene>
    <name evidence="9" type="ORF">AAFF_G00369350</name>
</gene>
<dbReference type="InterPro" id="IPR001254">
    <property type="entry name" value="Trypsin_dom"/>
</dbReference>
<keyword evidence="3" id="KW-0378">Hydrolase</keyword>
<feature type="region of interest" description="Disordered" evidence="6">
    <location>
        <begin position="677"/>
        <end position="733"/>
    </location>
</feature>
<dbReference type="GO" id="GO:0004252">
    <property type="term" value="F:serine-type endopeptidase activity"/>
    <property type="evidence" value="ECO:0007669"/>
    <property type="project" value="InterPro"/>
</dbReference>
<evidence type="ECO:0000256" key="2">
    <source>
        <dbReference type="ARBA" id="ARBA00022670"/>
    </source>
</evidence>
<dbReference type="InterPro" id="IPR043504">
    <property type="entry name" value="Peptidase_S1_PA_chymotrypsin"/>
</dbReference>
<reference evidence="9" key="1">
    <citation type="journal article" date="2023" name="Science">
        <title>Genome structures resolve the early diversification of teleost fishes.</title>
        <authorList>
            <person name="Parey E."/>
            <person name="Louis A."/>
            <person name="Montfort J."/>
            <person name="Bouchez O."/>
            <person name="Roques C."/>
            <person name="Iampietro C."/>
            <person name="Lluch J."/>
            <person name="Castinel A."/>
            <person name="Donnadieu C."/>
            <person name="Desvignes T."/>
            <person name="Floi Bucao C."/>
            <person name="Jouanno E."/>
            <person name="Wen M."/>
            <person name="Mejri S."/>
            <person name="Dirks R."/>
            <person name="Jansen H."/>
            <person name="Henkel C."/>
            <person name="Chen W.J."/>
            <person name="Zahm M."/>
            <person name="Cabau C."/>
            <person name="Klopp C."/>
            <person name="Thompson A.W."/>
            <person name="Robinson-Rechavi M."/>
            <person name="Braasch I."/>
            <person name="Lecointre G."/>
            <person name="Bobe J."/>
            <person name="Postlethwait J.H."/>
            <person name="Berthelot C."/>
            <person name="Roest Crollius H."/>
            <person name="Guiguen Y."/>
        </authorList>
    </citation>
    <scope>NUCLEOTIDE SEQUENCE</scope>
    <source>
        <strain evidence="9">NC1722</strain>
    </source>
</reference>
<comment type="similarity">
    <text evidence="1">Belongs to the KXD1 family.</text>
</comment>
<evidence type="ECO:0000256" key="3">
    <source>
        <dbReference type="ARBA" id="ARBA00022801"/>
    </source>
</evidence>
<dbReference type="SUPFAM" id="SSF50494">
    <property type="entry name" value="Trypsin-like serine proteases"/>
    <property type="match status" value="2"/>
</dbReference>
<feature type="chain" id="PRO_5041996878" description="Peptidase S1 domain-containing protein" evidence="7">
    <location>
        <begin position="22"/>
        <end position="787"/>
    </location>
</feature>
<feature type="domain" description="Peptidase S1" evidence="8">
    <location>
        <begin position="106"/>
        <end position="338"/>
    </location>
</feature>
<evidence type="ECO:0000313" key="9">
    <source>
        <dbReference type="EMBL" id="KAJ8402446.1"/>
    </source>
</evidence>
<evidence type="ECO:0000256" key="4">
    <source>
        <dbReference type="ARBA" id="ARBA00022825"/>
    </source>
</evidence>
<dbReference type="SMART" id="SM00020">
    <property type="entry name" value="Tryp_SPc"/>
    <property type="match status" value="2"/>
</dbReference>
<keyword evidence="2" id="KW-0645">Protease</keyword>
<protein>
    <recommendedName>
        <fullName evidence="8">Peptidase S1 domain-containing protein</fullName>
    </recommendedName>
</protein>